<feature type="region of interest" description="Disordered" evidence="2">
    <location>
        <begin position="76"/>
        <end position="190"/>
    </location>
</feature>
<keyword evidence="6" id="KW-1185">Reference proteome</keyword>
<reference evidence="5 6" key="1">
    <citation type="journal article" date="2017" name="PLoS Biol.">
        <title>The sea cucumber genome provides insights into morphological evolution and visceral regeneration.</title>
        <authorList>
            <person name="Zhang X."/>
            <person name="Sun L."/>
            <person name="Yuan J."/>
            <person name="Sun Y."/>
            <person name="Gao Y."/>
            <person name="Zhang L."/>
            <person name="Li S."/>
            <person name="Dai H."/>
            <person name="Hamel J.F."/>
            <person name="Liu C."/>
            <person name="Yu Y."/>
            <person name="Liu S."/>
            <person name="Lin W."/>
            <person name="Guo K."/>
            <person name="Jin S."/>
            <person name="Xu P."/>
            <person name="Storey K.B."/>
            <person name="Huan P."/>
            <person name="Zhang T."/>
            <person name="Zhou Y."/>
            <person name="Zhang J."/>
            <person name="Lin C."/>
            <person name="Li X."/>
            <person name="Xing L."/>
            <person name="Huo D."/>
            <person name="Sun M."/>
            <person name="Wang L."/>
            <person name="Mercier A."/>
            <person name="Li F."/>
            <person name="Yang H."/>
            <person name="Xiang J."/>
        </authorList>
    </citation>
    <scope>NUCLEOTIDE SEQUENCE [LARGE SCALE GENOMIC DNA]</scope>
    <source>
        <strain evidence="5">Shaxun</strain>
        <tissue evidence="5">Muscle</tissue>
    </source>
</reference>
<keyword evidence="1" id="KW-0175">Coiled coil</keyword>
<name>A0A2G8L5T3_STIJA</name>
<dbReference type="InterPro" id="IPR011992">
    <property type="entry name" value="EF-hand-dom_pair"/>
</dbReference>
<feature type="coiled-coil region" evidence="1">
    <location>
        <begin position="611"/>
        <end position="645"/>
    </location>
</feature>
<feature type="compositionally biased region" description="Low complexity" evidence="2">
    <location>
        <begin position="115"/>
        <end position="140"/>
    </location>
</feature>
<dbReference type="OrthoDB" id="207120at2759"/>
<dbReference type="GO" id="GO:0005886">
    <property type="term" value="C:plasma membrane"/>
    <property type="evidence" value="ECO:0007669"/>
    <property type="project" value="TreeGrafter"/>
</dbReference>
<evidence type="ECO:0000256" key="1">
    <source>
        <dbReference type="SAM" id="Coils"/>
    </source>
</evidence>
<dbReference type="GO" id="GO:0005737">
    <property type="term" value="C:cytoplasm"/>
    <property type="evidence" value="ECO:0007669"/>
    <property type="project" value="TreeGrafter"/>
</dbReference>
<feature type="compositionally biased region" description="Basic and acidic residues" evidence="2">
    <location>
        <begin position="415"/>
        <end position="436"/>
    </location>
</feature>
<dbReference type="Gene3D" id="1.10.238.10">
    <property type="entry name" value="EF-hand"/>
    <property type="match status" value="1"/>
</dbReference>
<dbReference type="Proteomes" id="UP000230750">
    <property type="component" value="Unassembled WGS sequence"/>
</dbReference>
<feature type="compositionally biased region" description="Polar residues" evidence="2">
    <location>
        <begin position="495"/>
        <end position="506"/>
    </location>
</feature>
<evidence type="ECO:0000259" key="4">
    <source>
        <dbReference type="PROSITE" id="PS50222"/>
    </source>
</evidence>
<dbReference type="Pfam" id="PF12763">
    <property type="entry name" value="EH"/>
    <property type="match status" value="1"/>
</dbReference>
<feature type="compositionally biased region" description="Basic and acidic residues" evidence="2">
    <location>
        <begin position="536"/>
        <end position="545"/>
    </location>
</feature>
<sequence>IRTLRAERVGHYGRSQFFIALKLIALVQSGKPLPTSIDNQSLGLEVPLPKFGEKAEDQGINSGMQEFENPVFIGNAPETDFNGMNGSGLPPPPQISRGSVSGNVILQSINETDGSSPQDFSPSSSPSASPEPLLANASSPHQALAQEPVSPVGVARTTAAPVASTPLTNKGENSARRGGPSGPSHIGDEGWAEFDKSRSQAPNLPIDMDNSWAQFPVATEETEDDPAEKKKDEVDGPKGKEEDEDDPWVITKEQRKYYTQQFQNLQQDLALSIKGPDAKAFFEKSKLPTYELSQIWQLSDVNKDGTLYLEEFCTAMHLVVLRKHDISLPEKLPASLIPKLGRSITPPSSESEVKSDENWATFQDSPFPGPASPSSQTPVNFNFASISPDPDAKIFQPIAVHMAPDGRPLAVGEQPTERPRTFSDPLHLERQSETTKQRSMTHADTTESTPNKIAPPPSIQKMRVNNTLHQEGQDRVTAVEPGRPSRPLIPPRPGAQNQQVDVQYTHTPKRAISMDERHSQQRTDKFQDSQTSFEVKSTESNEKEVPLNCPTATLARGVAARHRITERHHSVDLDKDVKKAEKQDRRRHLSAPTSSSKKSKPKDRKAIQAAIRAAKEENVILSRHNNELHQELSQLTGDRVALEAQLQKLRPFHKINSS</sequence>
<feature type="compositionally biased region" description="Basic and acidic residues" evidence="2">
    <location>
        <begin position="567"/>
        <end position="584"/>
    </location>
</feature>
<dbReference type="CDD" id="cd00052">
    <property type="entry name" value="EH"/>
    <property type="match status" value="1"/>
</dbReference>
<feature type="region of interest" description="Disordered" evidence="2">
    <location>
        <begin position="219"/>
        <end position="245"/>
    </location>
</feature>
<feature type="domain" description="EF-hand" evidence="4">
    <location>
        <begin position="291"/>
        <end position="322"/>
    </location>
</feature>
<feature type="non-terminal residue" evidence="5">
    <location>
        <position position="1"/>
    </location>
</feature>
<gene>
    <name evidence="5" type="ORF">BSL78_07511</name>
</gene>
<feature type="compositionally biased region" description="Basic and acidic residues" evidence="2">
    <location>
        <begin position="512"/>
        <end position="527"/>
    </location>
</feature>
<dbReference type="InterPro" id="IPR002048">
    <property type="entry name" value="EF_hand_dom"/>
</dbReference>
<dbReference type="InterPro" id="IPR000261">
    <property type="entry name" value="EH_dom"/>
</dbReference>
<dbReference type="GO" id="GO:0006897">
    <property type="term" value="P:endocytosis"/>
    <property type="evidence" value="ECO:0007669"/>
    <property type="project" value="TreeGrafter"/>
</dbReference>
<dbReference type="PROSITE" id="PS50222">
    <property type="entry name" value="EF_HAND_2"/>
    <property type="match status" value="1"/>
</dbReference>
<evidence type="ECO:0000313" key="6">
    <source>
        <dbReference type="Proteomes" id="UP000230750"/>
    </source>
</evidence>
<protein>
    <submittedName>
        <fullName evidence="5">Putative ralBP1-associated Eps domain-containing protein 1 isoform X7</fullName>
    </submittedName>
</protein>
<proteinExistence type="predicted"/>
<dbReference type="SUPFAM" id="SSF47473">
    <property type="entry name" value="EF-hand"/>
    <property type="match status" value="1"/>
</dbReference>
<dbReference type="GO" id="GO:0016197">
    <property type="term" value="P:endosomal transport"/>
    <property type="evidence" value="ECO:0007669"/>
    <property type="project" value="TreeGrafter"/>
</dbReference>
<dbReference type="GO" id="GO:0005509">
    <property type="term" value="F:calcium ion binding"/>
    <property type="evidence" value="ECO:0007669"/>
    <property type="project" value="InterPro"/>
</dbReference>
<comment type="caution">
    <text evidence="5">The sequence shown here is derived from an EMBL/GenBank/DDBJ whole genome shotgun (WGS) entry which is preliminary data.</text>
</comment>
<feature type="compositionally biased region" description="Polar residues" evidence="2">
    <location>
        <begin position="437"/>
        <end position="451"/>
    </location>
</feature>
<feature type="compositionally biased region" description="Polar residues" evidence="2">
    <location>
        <begin position="96"/>
        <end position="114"/>
    </location>
</feature>
<dbReference type="STRING" id="307972.A0A2G8L5T3"/>
<accession>A0A2G8L5T3</accession>
<evidence type="ECO:0000313" key="5">
    <source>
        <dbReference type="EMBL" id="PIK55555.1"/>
    </source>
</evidence>
<dbReference type="PANTHER" id="PTHR11216">
    <property type="entry name" value="EH DOMAIN"/>
    <property type="match status" value="1"/>
</dbReference>
<feature type="region of interest" description="Disordered" evidence="2">
    <location>
        <begin position="565"/>
        <end position="608"/>
    </location>
</feature>
<evidence type="ECO:0000256" key="2">
    <source>
        <dbReference type="SAM" id="MobiDB-lite"/>
    </source>
</evidence>
<feature type="region of interest" description="Disordered" evidence="2">
    <location>
        <begin position="405"/>
        <end position="549"/>
    </location>
</feature>
<feature type="compositionally biased region" description="Basic and acidic residues" evidence="2">
    <location>
        <begin position="227"/>
        <end position="241"/>
    </location>
</feature>
<feature type="compositionally biased region" description="Polar residues" evidence="2">
    <location>
        <begin position="372"/>
        <end position="385"/>
    </location>
</feature>
<dbReference type="EMBL" id="MRZV01000210">
    <property type="protein sequence ID" value="PIK55555.1"/>
    <property type="molecule type" value="Genomic_DNA"/>
</dbReference>
<dbReference type="PANTHER" id="PTHR11216:SF174">
    <property type="entry name" value="GH06923P"/>
    <property type="match status" value="1"/>
</dbReference>
<dbReference type="SMART" id="SM00027">
    <property type="entry name" value="EH"/>
    <property type="match status" value="1"/>
</dbReference>
<feature type="region of interest" description="Disordered" evidence="2">
    <location>
        <begin position="343"/>
        <end position="385"/>
    </location>
</feature>
<dbReference type="PROSITE" id="PS50031">
    <property type="entry name" value="EH"/>
    <property type="match status" value="1"/>
</dbReference>
<dbReference type="AlphaFoldDB" id="A0A2G8L5T3"/>
<organism evidence="5 6">
    <name type="scientific">Stichopus japonicus</name>
    <name type="common">Sea cucumber</name>
    <dbReference type="NCBI Taxonomy" id="307972"/>
    <lineage>
        <taxon>Eukaryota</taxon>
        <taxon>Metazoa</taxon>
        <taxon>Echinodermata</taxon>
        <taxon>Eleutherozoa</taxon>
        <taxon>Echinozoa</taxon>
        <taxon>Holothuroidea</taxon>
        <taxon>Aspidochirotacea</taxon>
        <taxon>Aspidochirotida</taxon>
        <taxon>Stichopodidae</taxon>
        <taxon>Apostichopus</taxon>
    </lineage>
</organism>
<feature type="domain" description="EH" evidence="3">
    <location>
        <begin position="254"/>
        <end position="343"/>
    </location>
</feature>
<evidence type="ECO:0000259" key="3">
    <source>
        <dbReference type="PROSITE" id="PS50031"/>
    </source>
</evidence>